<name>A0A183TZ64_TOXCA</name>
<evidence type="ECO:0000313" key="2">
    <source>
        <dbReference type="Proteomes" id="UP000050794"/>
    </source>
</evidence>
<reference evidence="3" key="1">
    <citation type="submission" date="2016-06" db="UniProtKB">
        <authorList>
            <consortium name="WormBaseParasite"/>
        </authorList>
    </citation>
    <scope>IDENTIFICATION</scope>
</reference>
<organism evidence="2 3">
    <name type="scientific">Toxocara canis</name>
    <name type="common">Canine roundworm</name>
    <dbReference type="NCBI Taxonomy" id="6265"/>
    <lineage>
        <taxon>Eukaryota</taxon>
        <taxon>Metazoa</taxon>
        <taxon>Ecdysozoa</taxon>
        <taxon>Nematoda</taxon>
        <taxon>Chromadorea</taxon>
        <taxon>Rhabditida</taxon>
        <taxon>Spirurina</taxon>
        <taxon>Ascaridomorpha</taxon>
        <taxon>Ascaridoidea</taxon>
        <taxon>Toxocaridae</taxon>
        <taxon>Toxocara</taxon>
    </lineage>
</organism>
<evidence type="ECO:0000313" key="1">
    <source>
        <dbReference type="EMBL" id="VDM26351.1"/>
    </source>
</evidence>
<sequence>MWGSALWSAYLGYEGLSRESPRSSSVQWLNCCDRRDDCDERTIFVEKPQHTIVYAVTNQHSIPRPIGIAFNE</sequence>
<proteinExistence type="predicted"/>
<dbReference type="WBParaSite" id="TCNE_0000153301-mRNA-1">
    <property type="protein sequence ID" value="TCNE_0000153301-mRNA-1"/>
    <property type="gene ID" value="TCNE_0000153301"/>
</dbReference>
<dbReference type="EMBL" id="UYWY01001188">
    <property type="protein sequence ID" value="VDM26351.1"/>
    <property type="molecule type" value="Genomic_DNA"/>
</dbReference>
<dbReference type="Proteomes" id="UP000050794">
    <property type="component" value="Unassembled WGS sequence"/>
</dbReference>
<reference evidence="1 2" key="2">
    <citation type="submission" date="2018-11" db="EMBL/GenBank/DDBJ databases">
        <authorList>
            <consortium name="Pathogen Informatics"/>
        </authorList>
    </citation>
    <scope>NUCLEOTIDE SEQUENCE [LARGE SCALE GENOMIC DNA]</scope>
</reference>
<protein>
    <submittedName>
        <fullName evidence="3">Phospholipase A(2)</fullName>
    </submittedName>
</protein>
<gene>
    <name evidence="1" type="ORF">TCNE_LOCUS1534</name>
</gene>
<accession>A0A183TZ64</accession>
<dbReference type="AlphaFoldDB" id="A0A183TZ64"/>
<evidence type="ECO:0000313" key="3">
    <source>
        <dbReference type="WBParaSite" id="TCNE_0000153301-mRNA-1"/>
    </source>
</evidence>
<keyword evidence="2" id="KW-1185">Reference proteome</keyword>